<feature type="domain" description="B12-binding" evidence="9">
    <location>
        <begin position="1"/>
        <end position="133"/>
    </location>
</feature>
<dbReference type="SUPFAM" id="SSF102114">
    <property type="entry name" value="Radical SAM enzymes"/>
    <property type="match status" value="1"/>
</dbReference>
<keyword evidence="3" id="KW-0489">Methyltransferase</keyword>
<dbReference type="GO" id="GO:0051539">
    <property type="term" value="F:4 iron, 4 sulfur cluster binding"/>
    <property type="evidence" value="ECO:0007669"/>
    <property type="project" value="UniProtKB-KW"/>
</dbReference>
<dbReference type="CDD" id="cd02068">
    <property type="entry name" value="radical_SAM_B12_BD"/>
    <property type="match status" value="1"/>
</dbReference>
<dbReference type="PROSITE" id="PS51332">
    <property type="entry name" value="B12_BINDING"/>
    <property type="match status" value="1"/>
</dbReference>
<dbReference type="Pfam" id="PF04055">
    <property type="entry name" value="Radical_SAM"/>
    <property type="match status" value="1"/>
</dbReference>
<dbReference type="PROSITE" id="PS01278">
    <property type="entry name" value="MTTASE_RADICAL"/>
    <property type="match status" value="1"/>
</dbReference>
<dbReference type="SFLD" id="SFLDG01123">
    <property type="entry name" value="methyltransferase_(Class_B)"/>
    <property type="match status" value="1"/>
</dbReference>
<keyword evidence="6" id="KW-0479">Metal-binding</keyword>
<accession>A0A3B0QWJ5</accession>
<dbReference type="InterPro" id="IPR020612">
    <property type="entry name" value="Methylthiotransferase_CS"/>
</dbReference>
<dbReference type="PANTHER" id="PTHR43409:SF7">
    <property type="entry name" value="BLL1977 PROTEIN"/>
    <property type="match status" value="1"/>
</dbReference>
<dbReference type="SFLD" id="SFLDG01082">
    <property type="entry name" value="B12-binding_domain_containing"/>
    <property type="match status" value="1"/>
</dbReference>
<keyword evidence="4" id="KW-0808">Transferase</keyword>
<evidence type="ECO:0000256" key="6">
    <source>
        <dbReference type="ARBA" id="ARBA00022723"/>
    </source>
</evidence>
<keyword evidence="2" id="KW-0004">4Fe-4S</keyword>
<reference evidence="11" key="1">
    <citation type="submission" date="2018-06" db="EMBL/GenBank/DDBJ databases">
        <authorList>
            <person name="Zhirakovskaya E."/>
        </authorList>
    </citation>
    <scope>NUCLEOTIDE SEQUENCE</scope>
</reference>
<dbReference type="GO" id="GO:0003824">
    <property type="term" value="F:catalytic activity"/>
    <property type="evidence" value="ECO:0007669"/>
    <property type="project" value="InterPro"/>
</dbReference>
<evidence type="ECO:0000259" key="10">
    <source>
        <dbReference type="PROSITE" id="PS51918"/>
    </source>
</evidence>
<dbReference type="EMBL" id="UOEA01000098">
    <property type="protein sequence ID" value="VAV85790.1"/>
    <property type="molecule type" value="Genomic_DNA"/>
</dbReference>
<dbReference type="Pfam" id="PF02310">
    <property type="entry name" value="B12-binding"/>
    <property type="match status" value="1"/>
</dbReference>
<dbReference type="PANTHER" id="PTHR43409">
    <property type="entry name" value="ANAEROBIC MAGNESIUM-PROTOPORPHYRIN IX MONOMETHYL ESTER CYCLASE-RELATED"/>
    <property type="match status" value="1"/>
</dbReference>
<evidence type="ECO:0000256" key="5">
    <source>
        <dbReference type="ARBA" id="ARBA00022691"/>
    </source>
</evidence>
<dbReference type="Gene3D" id="3.40.50.280">
    <property type="entry name" value="Cobalamin-binding domain"/>
    <property type="match status" value="1"/>
</dbReference>
<dbReference type="PROSITE" id="PS51918">
    <property type="entry name" value="RADICAL_SAM"/>
    <property type="match status" value="1"/>
</dbReference>
<dbReference type="CDD" id="cd01335">
    <property type="entry name" value="Radical_SAM"/>
    <property type="match status" value="1"/>
</dbReference>
<gene>
    <name evidence="11" type="ORF">MNBD_DELTA01-1976</name>
</gene>
<dbReference type="SMART" id="SM00729">
    <property type="entry name" value="Elp3"/>
    <property type="match status" value="1"/>
</dbReference>
<keyword evidence="7" id="KW-0408">Iron</keyword>
<evidence type="ECO:0000313" key="11">
    <source>
        <dbReference type="EMBL" id="VAV85790.1"/>
    </source>
</evidence>
<dbReference type="InterPro" id="IPR023404">
    <property type="entry name" value="rSAM_horseshoe"/>
</dbReference>
<dbReference type="GO" id="GO:0031419">
    <property type="term" value="F:cobalamin binding"/>
    <property type="evidence" value="ECO:0007669"/>
    <property type="project" value="InterPro"/>
</dbReference>
<dbReference type="InterPro" id="IPR007197">
    <property type="entry name" value="rSAM"/>
</dbReference>
<evidence type="ECO:0000256" key="1">
    <source>
        <dbReference type="ARBA" id="ARBA00001966"/>
    </source>
</evidence>
<dbReference type="Gene3D" id="3.80.30.20">
    <property type="entry name" value="tm_1862 like domain"/>
    <property type="match status" value="1"/>
</dbReference>
<evidence type="ECO:0000256" key="7">
    <source>
        <dbReference type="ARBA" id="ARBA00023004"/>
    </source>
</evidence>
<keyword evidence="8" id="KW-0411">Iron-sulfur</keyword>
<organism evidence="11">
    <name type="scientific">hydrothermal vent metagenome</name>
    <dbReference type="NCBI Taxonomy" id="652676"/>
    <lineage>
        <taxon>unclassified sequences</taxon>
        <taxon>metagenomes</taxon>
        <taxon>ecological metagenomes</taxon>
    </lineage>
</organism>
<evidence type="ECO:0000256" key="8">
    <source>
        <dbReference type="ARBA" id="ARBA00023014"/>
    </source>
</evidence>
<comment type="cofactor">
    <cofactor evidence="1">
        <name>[4Fe-4S] cluster</name>
        <dbReference type="ChEBI" id="CHEBI:49883"/>
    </cofactor>
</comment>
<dbReference type="InterPro" id="IPR034466">
    <property type="entry name" value="Methyltransferase_Class_B"/>
</dbReference>
<evidence type="ECO:0000256" key="3">
    <source>
        <dbReference type="ARBA" id="ARBA00022603"/>
    </source>
</evidence>
<evidence type="ECO:0000259" key="9">
    <source>
        <dbReference type="PROSITE" id="PS51332"/>
    </source>
</evidence>
<dbReference type="InterPro" id="IPR058240">
    <property type="entry name" value="rSAM_sf"/>
</dbReference>
<dbReference type="InterPro" id="IPR006158">
    <property type="entry name" value="Cobalamin-bd"/>
</dbReference>
<keyword evidence="5" id="KW-0949">S-adenosyl-L-methionine</keyword>
<name>A0A3B0QWJ5_9ZZZZ</name>
<dbReference type="InterPro" id="IPR051198">
    <property type="entry name" value="BchE-like"/>
</dbReference>
<dbReference type="InterPro" id="IPR006638">
    <property type="entry name" value="Elp3/MiaA/NifB-like_rSAM"/>
</dbReference>
<dbReference type="GO" id="GO:0046872">
    <property type="term" value="F:metal ion binding"/>
    <property type="evidence" value="ECO:0007669"/>
    <property type="project" value="UniProtKB-KW"/>
</dbReference>
<dbReference type="AlphaFoldDB" id="A0A3B0QWJ5"/>
<proteinExistence type="predicted"/>
<evidence type="ECO:0000256" key="2">
    <source>
        <dbReference type="ARBA" id="ARBA00022485"/>
    </source>
</evidence>
<sequence>MRVCIVDPKGIHMGFNTGIGYLVAYLRSNFDASEVKVFDFNNNGRDIDERLREISGFDIIGFSMKSFTRESALKMARKVKTDKNILIAGGPHITLDGVNFLKDNPIFDYGVSGEGELTLHKLLLAIKANKENPDLAGIKGLVYRLSADVISTGKSERGQALDTLPYPDYTAFDSLEDGRILNYPLVTSRGCPYLCTYCCVKDVMGKQWFARSVEDIITELIQAKKTYGFESFNIQDDNFSLDVKRAKAFCDAMIERGLDMTWSCPNGIRADKLDDELMAKMHTAGCFAVAMGIESGVEGEFNAIKKGEKLSDIVTAVKLAKKNNIWVFGNFIIGLPHSNLKSIYASVKFAKELKLESCIFNLIVPFPGTELWGWANENGRFLMDWKDGFTQGKSPKIVFETDEFSRADRIKAYWKANIKCNNYFACMDEHDSLASNIINVWKKILRYDPWGTPVHLLWCLKHFTRIITRIKSSKNA</sequence>
<protein>
    <submittedName>
        <fullName evidence="11">Uncharacterized protein</fullName>
    </submittedName>
</protein>
<evidence type="ECO:0000256" key="4">
    <source>
        <dbReference type="ARBA" id="ARBA00022679"/>
    </source>
</evidence>
<feature type="domain" description="Radical SAM core" evidence="10">
    <location>
        <begin position="176"/>
        <end position="421"/>
    </location>
</feature>
<dbReference type="SFLD" id="SFLDS00029">
    <property type="entry name" value="Radical_SAM"/>
    <property type="match status" value="1"/>
</dbReference>